<name>A0A498IZF9_MALDO</name>
<keyword evidence="2" id="KW-1185">Reference proteome</keyword>
<evidence type="ECO:0000313" key="1">
    <source>
        <dbReference type="EMBL" id="RXH88456.1"/>
    </source>
</evidence>
<dbReference type="AlphaFoldDB" id="A0A498IZF9"/>
<proteinExistence type="predicted"/>
<dbReference type="EMBL" id="RDQH01000335">
    <property type="protein sequence ID" value="RXH88456.1"/>
    <property type="molecule type" value="Genomic_DNA"/>
</dbReference>
<reference evidence="1 2" key="1">
    <citation type="submission" date="2018-10" db="EMBL/GenBank/DDBJ databases">
        <title>A high-quality apple genome assembly.</title>
        <authorList>
            <person name="Hu J."/>
        </authorList>
    </citation>
    <scope>NUCLEOTIDE SEQUENCE [LARGE SCALE GENOMIC DNA]</scope>
    <source>
        <strain evidence="2">cv. HFTH1</strain>
        <tissue evidence="1">Young leaf</tissue>
    </source>
</reference>
<evidence type="ECO:0000313" key="2">
    <source>
        <dbReference type="Proteomes" id="UP000290289"/>
    </source>
</evidence>
<organism evidence="1 2">
    <name type="scientific">Malus domestica</name>
    <name type="common">Apple</name>
    <name type="synonym">Pyrus malus</name>
    <dbReference type="NCBI Taxonomy" id="3750"/>
    <lineage>
        <taxon>Eukaryota</taxon>
        <taxon>Viridiplantae</taxon>
        <taxon>Streptophyta</taxon>
        <taxon>Embryophyta</taxon>
        <taxon>Tracheophyta</taxon>
        <taxon>Spermatophyta</taxon>
        <taxon>Magnoliopsida</taxon>
        <taxon>eudicotyledons</taxon>
        <taxon>Gunneridae</taxon>
        <taxon>Pentapetalae</taxon>
        <taxon>rosids</taxon>
        <taxon>fabids</taxon>
        <taxon>Rosales</taxon>
        <taxon>Rosaceae</taxon>
        <taxon>Amygdaloideae</taxon>
        <taxon>Maleae</taxon>
        <taxon>Malus</taxon>
    </lineage>
</organism>
<protein>
    <submittedName>
        <fullName evidence="1">Uncharacterized protein</fullName>
    </submittedName>
</protein>
<gene>
    <name evidence="1" type="ORF">DVH24_000055</name>
</gene>
<comment type="caution">
    <text evidence="1">The sequence shown here is derived from an EMBL/GenBank/DDBJ whole genome shotgun (WGS) entry which is preliminary data.</text>
</comment>
<dbReference type="Proteomes" id="UP000290289">
    <property type="component" value="Chromosome 9"/>
</dbReference>
<accession>A0A498IZF9</accession>
<sequence>MEEPYVRVLQRGRTAPHENIVIVEIDDALKTLLECFSSPHSNKKTTANHAAESELWYLKNFGYHSKDR</sequence>